<feature type="compositionally biased region" description="Basic residues" evidence="1">
    <location>
        <begin position="439"/>
        <end position="452"/>
    </location>
</feature>
<name>A0AAQ3MMZ4_VIGMU</name>
<evidence type="ECO:0000259" key="2">
    <source>
        <dbReference type="Pfam" id="PF10536"/>
    </source>
</evidence>
<organism evidence="3 4">
    <name type="scientific">Vigna mungo</name>
    <name type="common">Black gram</name>
    <name type="synonym">Phaseolus mungo</name>
    <dbReference type="NCBI Taxonomy" id="3915"/>
    <lineage>
        <taxon>Eukaryota</taxon>
        <taxon>Viridiplantae</taxon>
        <taxon>Streptophyta</taxon>
        <taxon>Embryophyta</taxon>
        <taxon>Tracheophyta</taxon>
        <taxon>Spermatophyta</taxon>
        <taxon>Magnoliopsida</taxon>
        <taxon>eudicotyledons</taxon>
        <taxon>Gunneridae</taxon>
        <taxon>Pentapetalae</taxon>
        <taxon>rosids</taxon>
        <taxon>fabids</taxon>
        <taxon>Fabales</taxon>
        <taxon>Fabaceae</taxon>
        <taxon>Papilionoideae</taxon>
        <taxon>50 kb inversion clade</taxon>
        <taxon>NPAAA clade</taxon>
        <taxon>indigoferoid/millettioid clade</taxon>
        <taxon>Phaseoleae</taxon>
        <taxon>Vigna</taxon>
    </lineage>
</organism>
<dbReference type="Pfam" id="PF10536">
    <property type="entry name" value="PMD"/>
    <property type="match status" value="1"/>
</dbReference>
<feature type="region of interest" description="Disordered" evidence="1">
    <location>
        <begin position="377"/>
        <end position="398"/>
    </location>
</feature>
<proteinExistence type="predicted"/>
<keyword evidence="4" id="KW-1185">Reference proteome</keyword>
<dbReference type="EMBL" id="CP144691">
    <property type="protein sequence ID" value="WVY93634.1"/>
    <property type="molecule type" value="Genomic_DNA"/>
</dbReference>
<evidence type="ECO:0000313" key="4">
    <source>
        <dbReference type="Proteomes" id="UP001374535"/>
    </source>
</evidence>
<dbReference type="GO" id="GO:0010073">
    <property type="term" value="P:meristem maintenance"/>
    <property type="evidence" value="ECO:0007669"/>
    <property type="project" value="InterPro"/>
</dbReference>
<dbReference type="InterPro" id="IPR019557">
    <property type="entry name" value="AminoTfrase-like_pln_mobile"/>
</dbReference>
<feature type="region of interest" description="Disordered" evidence="1">
    <location>
        <begin position="1"/>
        <end position="59"/>
    </location>
</feature>
<sequence length="452" mass="51073">MVRTRGVCFSSGGESSRRESLRGESSRGESFAQGEGRRRPTTLARRRRATPIQDDHIVEDRAFEEQAYEAYEGHLHKEAFEAPEDDNDEEEHADIQEDVDGFPKGDMFKLISHGKKVNKLGSCTEGIQHIVLNSSLMPLTQICYDYVDKGLTCTFHLPIGEMTITLDDVSTLLHLPMLGQLCDLEELEFEEARTTLVDLLGIYGGAAGAEMEDARGMKDWDYAARAYLLHLVGCTIFANKSICLGRCCTRPFLRVAWGCEFGFHEVDGWISDSFSEIRSQLDGLTYSGVVWHPYEGHRGIRPLFRVCMYSGWIRIDADVVVFYFAWLHFIDHVIRNVRQTSYPSECVNGDIQWFKRVSHPYIIVALTDARLALAPTQRPDVPQEQGPHHRSSPPSPSGALIESLISCRHVTEGIVAHKVMMELLQDANDGIDEYSPTRRGQRHVRGRRPTSN</sequence>
<evidence type="ECO:0000313" key="3">
    <source>
        <dbReference type="EMBL" id="WVY93634.1"/>
    </source>
</evidence>
<dbReference type="PANTHER" id="PTHR46033">
    <property type="entry name" value="PROTEIN MAIN-LIKE 2"/>
    <property type="match status" value="1"/>
</dbReference>
<evidence type="ECO:0000256" key="1">
    <source>
        <dbReference type="SAM" id="MobiDB-lite"/>
    </source>
</evidence>
<feature type="compositionally biased region" description="Basic and acidic residues" evidence="1">
    <location>
        <begin position="15"/>
        <end position="27"/>
    </location>
</feature>
<feature type="domain" description="Aminotransferase-like plant mobile" evidence="2">
    <location>
        <begin position="152"/>
        <end position="243"/>
    </location>
</feature>
<feature type="region of interest" description="Disordered" evidence="1">
    <location>
        <begin position="430"/>
        <end position="452"/>
    </location>
</feature>
<reference evidence="3 4" key="1">
    <citation type="journal article" date="2023" name="Life. Sci Alliance">
        <title>Evolutionary insights into 3D genome organization and epigenetic landscape of Vigna mungo.</title>
        <authorList>
            <person name="Junaid A."/>
            <person name="Singh B."/>
            <person name="Bhatia S."/>
        </authorList>
    </citation>
    <scope>NUCLEOTIDE SEQUENCE [LARGE SCALE GENOMIC DNA]</scope>
    <source>
        <strain evidence="3">Urdbean</strain>
    </source>
</reference>
<dbReference type="AlphaFoldDB" id="A0AAQ3MMZ4"/>
<gene>
    <name evidence="3" type="ORF">V8G54_032722</name>
</gene>
<dbReference type="PANTHER" id="PTHR46033:SF8">
    <property type="entry name" value="PROTEIN MAINTENANCE OF MERISTEMS-LIKE"/>
    <property type="match status" value="1"/>
</dbReference>
<protein>
    <recommendedName>
        <fullName evidence="2">Aminotransferase-like plant mobile domain-containing protein</fullName>
    </recommendedName>
</protein>
<dbReference type="InterPro" id="IPR044824">
    <property type="entry name" value="MAIN-like"/>
</dbReference>
<dbReference type="Proteomes" id="UP001374535">
    <property type="component" value="Chromosome 10"/>
</dbReference>
<accession>A0AAQ3MMZ4</accession>